<evidence type="ECO:0000256" key="4">
    <source>
        <dbReference type="ARBA" id="ARBA00010416"/>
    </source>
</evidence>
<dbReference type="GO" id="GO:0005524">
    <property type="term" value="F:ATP binding"/>
    <property type="evidence" value="ECO:0007669"/>
    <property type="project" value="UniProtKB-UniRule"/>
</dbReference>
<keyword evidence="12 17" id="KW-0573">Peptidoglycan synthesis</keyword>
<evidence type="ECO:0000256" key="15">
    <source>
        <dbReference type="ARBA" id="ARBA00032324"/>
    </source>
</evidence>
<comment type="similarity">
    <text evidence="4 17">Belongs to the MurCDEF family.</text>
</comment>
<evidence type="ECO:0000256" key="10">
    <source>
        <dbReference type="ARBA" id="ARBA00022840"/>
    </source>
</evidence>
<protein>
    <recommendedName>
        <fullName evidence="6 17">UDP-N-acetylmuramoylalanine--D-glutamate ligase</fullName>
        <ecNumber evidence="5 17">6.3.2.9</ecNumber>
    </recommendedName>
    <alternativeName>
        <fullName evidence="15 17">D-glutamic acid-adding enzyme</fullName>
    </alternativeName>
    <alternativeName>
        <fullName evidence="14 17">UDP-N-acetylmuramoyl-L-alanyl-D-glutamate synthetase</fullName>
    </alternativeName>
</protein>
<keyword evidence="17 18" id="KW-0131">Cell cycle</keyword>
<evidence type="ECO:0000256" key="8">
    <source>
        <dbReference type="ARBA" id="ARBA00022598"/>
    </source>
</evidence>
<reference evidence="21 22" key="1">
    <citation type="submission" date="2020-04" db="EMBL/GenBank/DDBJ databases">
        <authorList>
            <person name="Hitch T.C.A."/>
            <person name="Wylensek D."/>
            <person name="Clavel T."/>
        </authorList>
    </citation>
    <scope>NUCLEOTIDE SEQUENCE [LARGE SCALE GENOMIC DNA]</scope>
    <source>
        <strain evidence="21 22">PG-130-P53-12</strain>
    </source>
</reference>
<dbReference type="InterPro" id="IPR013221">
    <property type="entry name" value="Mur_ligase_cen"/>
</dbReference>
<feature type="domain" description="Mur ligase central" evidence="20">
    <location>
        <begin position="112"/>
        <end position="294"/>
    </location>
</feature>
<evidence type="ECO:0000259" key="19">
    <source>
        <dbReference type="Pfam" id="PF02875"/>
    </source>
</evidence>
<dbReference type="SUPFAM" id="SSF53623">
    <property type="entry name" value="MurD-like peptide ligases, catalytic domain"/>
    <property type="match status" value="1"/>
</dbReference>
<evidence type="ECO:0000256" key="17">
    <source>
        <dbReference type="HAMAP-Rule" id="MF_00639"/>
    </source>
</evidence>
<dbReference type="EC" id="6.3.2.9" evidence="5 17"/>
<keyword evidence="11 17" id="KW-0133">Cell shape</keyword>
<evidence type="ECO:0000256" key="3">
    <source>
        <dbReference type="ARBA" id="ARBA00004752"/>
    </source>
</evidence>
<keyword evidence="7 17" id="KW-0963">Cytoplasm</keyword>
<dbReference type="GO" id="GO:0051301">
    <property type="term" value="P:cell division"/>
    <property type="evidence" value="ECO:0007669"/>
    <property type="project" value="UniProtKB-KW"/>
</dbReference>
<comment type="pathway">
    <text evidence="3 17 18">Cell wall biogenesis; peptidoglycan biosynthesis.</text>
</comment>
<evidence type="ECO:0000256" key="5">
    <source>
        <dbReference type="ARBA" id="ARBA00012212"/>
    </source>
</evidence>
<dbReference type="GO" id="GO:0009252">
    <property type="term" value="P:peptidoglycan biosynthetic process"/>
    <property type="evidence" value="ECO:0007669"/>
    <property type="project" value="UniProtKB-UniRule"/>
</dbReference>
<dbReference type="InterPro" id="IPR004101">
    <property type="entry name" value="Mur_ligase_C"/>
</dbReference>
<dbReference type="UniPathway" id="UPA00219"/>
<dbReference type="GO" id="GO:0005737">
    <property type="term" value="C:cytoplasm"/>
    <property type="evidence" value="ECO:0007669"/>
    <property type="project" value="UniProtKB-SubCell"/>
</dbReference>
<dbReference type="SUPFAM" id="SSF53244">
    <property type="entry name" value="MurD-like peptide ligases, peptide-binding domain"/>
    <property type="match status" value="1"/>
</dbReference>
<dbReference type="GO" id="GO:0008360">
    <property type="term" value="P:regulation of cell shape"/>
    <property type="evidence" value="ECO:0007669"/>
    <property type="project" value="UniProtKB-KW"/>
</dbReference>
<evidence type="ECO:0000256" key="11">
    <source>
        <dbReference type="ARBA" id="ARBA00022960"/>
    </source>
</evidence>
<evidence type="ECO:0000256" key="14">
    <source>
        <dbReference type="ARBA" id="ARBA00030398"/>
    </source>
</evidence>
<keyword evidence="17 18" id="KW-0132">Cell division</keyword>
<dbReference type="Pfam" id="PF02875">
    <property type="entry name" value="Mur_ligase_C"/>
    <property type="match status" value="1"/>
</dbReference>
<dbReference type="SUPFAM" id="SSF51984">
    <property type="entry name" value="MurCD N-terminal domain"/>
    <property type="match status" value="1"/>
</dbReference>
<dbReference type="RefSeq" id="WP_170077611.1">
    <property type="nucleotide sequence ID" value="NZ_JABAFA010000023.1"/>
</dbReference>
<evidence type="ECO:0000256" key="18">
    <source>
        <dbReference type="RuleBase" id="RU003664"/>
    </source>
</evidence>
<dbReference type="AlphaFoldDB" id="A0A848B7M8"/>
<dbReference type="HAMAP" id="MF_00639">
    <property type="entry name" value="MurD"/>
    <property type="match status" value="1"/>
</dbReference>
<accession>A0A848B7M8</accession>
<dbReference type="InterPro" id="IPR005762">
    <property type="entry name" value="MurD"/>
</dbReference>
<keyword evidence="8 17" id="KW-0436">Ligase</keyword>
<dbReference type="GO" id="GO:0008764">
    <property type="term" value="F:UDP-N-acetylmuramoylalanine-D-glutamate ligase activity"/>
    <property type="evidence" value="ECO:0007669"/>
    <property type="project" value="UniProtKB-UniRule"/>
</dbReference>
<comment type="caution">
    <text evidence="21">The sequence shown here is derived from an EMBL/GenBank/DDBJ whole genome shotgun (WGS) entry which is preliminary data.</text>
</comment>
<evidence type="ECO:0000256" key="16">
    <source>
        <dbReference type="ARBA" id="ARBA00047632"/>
    </source>
</evidence>
<dbReference type="Gene3D" id="3.90.190.20">
    <property type="entry name" value="Mur ligase, C-terminal domain"/>
    <property type="match status" value="1"/>
</dbReference>
<dbReference type="Gene3D" id="3.40.1190.10">
    <property type="entry name" value="Mur-like, catalytic domain"/>
    <property type="match status" value="1"/>
</dbReference>
<evidence type="ECO:0000256" key="6">
    <source>
        <dbReference type="ARBA" id="ARBA00015655"/>
    </source>
</evidence>
<evidence type="ECO:0000256" key="7">
    <source>
        <dbReference type="ARBA" id="ARBA00022490"/>
    </source>
</evidence>
<dbReference type="PANTHER" id="PTHR43692">
    <property type="entry name" value="UDP-N-ACETYLMURAMOYLALANINE--D-GLUTAMATE LIGASE"/>
    <property type="match status" value="1"/>
</dbReference>
<comment type="subcellular location">
    <subcellularLocation>
        <location evidence="2 17 18">Cytoplasm</location>
    </subcellularLocation>
</comment>
<evidence type="ECO:0000256" key="12">
    <source>
        <dbReference type="ARBA" id="ARBA00022984"/>
    </source>
</evidence>
<comment type="catalytic activity">
    <reaction evidence="16 17 18">
        <text>UDP-N-acetyl-alpha-D-muramoyl-L-alanine + D-glutamate + ATP = UDP-N-acetyl-alpha-D-muramoyl-L-alanyl-D-glutamate + ADP + phosphate + H(+)</text>
        <dbReference type="Rhea" id="RHEA:16429"/>
        <dbReference type="ChEBI" id="CHEBI:15378"/>
        <dbReference type="ChEBI" id="CHEBI:29986"/>
        <dbReference type="ChEBI" id="CHEBI:30616"/>
        <dbReference type="ChEBI" id="CHEBI:43474"/>
        <dbReference type="ChEBI" id="CHEBI:83898"/>
        <dbReference type="ChEBI" id="CHEBI:83900"/>
        <dbReference type="ChEBI" id="CHEBI:456216"/>
        <dbReference type="EC" id="6.3.2.9"/>
    </reaction>
</comment>
<name>A0A848B7M8_9FIRM</name>
<evidence type="ECO:0000256" key="1">
    <source>
        <dbReference type="ARBA" id="ARBA00002734"/>
    </source>
</evidence>
<dbReference type="NCBIfam" id="TIGR01087">
    <property type="entry name" value="murD"/>
    <property type="match status" value="1"/>
</dbReference>
<comment type="function">
    <text evidence="1 17 18">Cell wall formation. Catalyzes the addition of glutamate to the nucleotide precursor UDP-N-acetylmuramoyl-L-alanine (UMA).</text>
</comment>
<feature type="domain" description="Mur ligase C-terminal" evidence="19">
    <location>
        <begin position="316"/>
        <end position="432"/>
    </location>
</feature>
<evidence type="ECO:0000259" key="20">
    <source>
        <dbReference type="Pfam" id="PF08245"/>
    </source>
</evidence>
<evidence type="ECO:0000313" key="21">
    <source>
        <dbReference type="EMBL" id="NMD99218.1"/>
    </source>
</evidence>
<sequence length="470" mass="50036">MFEAKHMLVVGAGVSGSAAARIGRQFGAAVTLSDAKAEKDLKEDFAPLRAAGVRLVFGPQEESLLDGVDLVVVAPAVPVRIPLIQAAYRRGIRVISEVELAAELAQSPFYAVTGTNGKTTTVTLLGLLLQTKYGAEKTGVGGNIGVALSEEALRVGAGGAIAAEISSYQMEATQHFHPHAAAVLNVTPDHILRHGSMEVYQAMKERLFREETAGDLVVLNYDDVKTRGMKARVPEGVRACYFSRKEALAEGACLAGDTLVLRSGGEEVPLVTVDELGIKGPHNVENALAACALAYFAGCDPEKMRGVLRSFHGVEHRIEYFATVDGVPYYNDSKATNTDSAIKALQTFEHIVLLAGGDDKMTDLTDFMALVKERVDALILIGDAALRFRDAACAAGFPEENIYAAGYSMPRAVELAHACAHAGEVVLLSPACASFDMYDGMAQRGRDFKRLVRALPHAVSEETAESGGEA</sequence>
<keyword evidence="13 17" id="KW-0961">Cell wall biogenesis/degradation</keyword>
<feature type="binding site" evidence="17">
    <location>
        <begin position="114"/>
        <end position="120"/>
    </location>
    <ligand>
        <name>ATP</name>
        <dbReference type="ChEBI" id="CHEBI:30616"/>
    </ligand>
</feature>
<dbReference type="Proteomes" id="UP000543804">
    <property type="component" value="Unassembled WGS sequence"/>
</dbReference>
<evidence type="ECO:0000256" key="2">
    <source>
        <dbReference type="ARBA" id="ARBA00004496"/>
    </source>
</evidence>
<organism evidence="21 22">
    <name type="scientific">Selenomonas bovis</name>
    <dbReference type="NCBI Taxonomy" id="416586"/>
    <lineage>
        <taxon>Bacteria</taxon>
        <taxon>Bacillati</taxon>
        <taxon>Bacillota</taxon>
        <taxon>Negativicutes</taxon>
        <taxon>Selenomonadales</taxon>
        <taxon>Selenomonadaceae</taxon>
        <taxon>Selenomonas</taxon>
    </lineage>
</organism>
<dbReference type="InterPro" id="IPR036615">
    <property type="entry name" value="Mur_ligase_C_dom_sf"/>
</dbReference>
<evidence type="ECO:0000256" key="13">
    <source>
        <dbReference type="ARBA" id="ARBA00023316"/>
    </source>
</evidence>
<dbReference type="Gene3D" id="3.40.50.720">
    <property type="entry name" value="NAD(P)-binding Rossmann-like Domain"/>
    <property type="match status" value="1"/>
</dbReference>
<evidence type="ECO:0000313" key="22">
    <source>
        <dbReference type="Proteomes" id="UP000543804"/>
    </source>
</evidence>
<keyword evidence="22" id="KW-1185">Reference proteome</keyword>
<keyword evidence="10 17" id="KW-0067">ATP-binding</keyword>
<evidence type="ECO:0000256" key="9">
    <source>
        <dbReference type="ARBA" id="ARBA00022741"/>
    </source>
</evidence>
<dbReference type="InterPro" id="IPR036565">
    <property type="entry name" value="Mur-like_cat_sf"/>
</dbReference>
<proteinExistence type="inferred from homology"/>
<keyword evidence="9 17" id="KW-0547">Nucleotide-binding</keyword>
<dbReference type="GO" id="GO:0071555">
    <property type="term" value="P:cell wall organization"/>
    <property type="evidence" value="ECO:0007669"/>
    <property type="project" value="UniProtKB-KW"/>
</dbReference>
<dbReference type="EMBL" id="JABAFA010000023">
    <property type="protein sequence ID" value="NMD99218.1"/>
    <property type="molecule type" value="Genomic_DNA"/>
</dbReference>
<gene>
    <name evidence="17 21" type="primary">murD</name>
    <name evidence="21" type="ORF">HF878_06990</name>
</gene>
<dbReference type="Pfam" id="PF08245">
    <property type="entry name" value="Mur_ligase_M"/>
    <property type="match status" value="1"/>
</dbReference>
<dbReference type="PANTHER" id="PTHR43692:SF1">
    <property type="entry name" value="UDP-N-ACETYLMURAMOYLALANINE--D-GLUTAMATE LIGASE"/>
    <property type="match status" value="1"/>
</dbReference>
<dbReference type="Pfam" id="PF21799">
    <property type="entry name" value="MurD-like_N"/>
    <property type="match status" value="1"/>
</dbReference>